<dbReference type="AlphaFoldDB" id="A0A6A6FJ30"/>
<organism evidence="1 2">
    <name type="scientific">Cercospora zeae-maydis SCOH1-5</name>
    <dbReference type="NCBI Taxonomy" id="717836"/>
    <lineage>
        <taxon>Eukaryota</taxon>
        <taxon>Fungi</taxon>
        <taxon>Dikarya</taxon>
        <taxon>Ascomycota</taxon>
        <taxon>Pezizomycotina</taxon>
        <taxon>Dothideomycetes</taxon>
        <taxon>Dothideomycetidae</taxon>
        <taxon>Mycosphaerellales</taxon>
        <taxon>Mycosphaerellaceae</taxon>
        <taxon>Cercospora</taxon>
    </lineage>
</organism>
<sequence length="276" mass="31076">MLATFAPKSSYTVYGGTTLGLVIQSRLNSVALPLKTMELARQVYGKFAPKVALEGRIGDDDTNDGREALMVYVMPRMQGISRLDFFLAHGYPEDTQKICDARLTLIKDVATFFALSWKAPQILEQAQLHILEQEYEGDLPLPIVLTHMDFGDFNMLVDPDTCHLLVNPYAVEKLMTKFHLRNGASQYPNYDTLYDTFWQTLEAEINADLSDATVCTIRSAMLLGFLLEHRFTSRLANMPEPVPISDDNAEGAYKMLELESFLIQAETRFPFLASAD</sequence>
<accession>A0A6A6FJ30</accession>
<dbReference type="Proteomes" id="UP000799539">
    <property type="component" value="Unassembled WGS sequence"/>
</dbReference>
<keyword evidence="2" id="KW-1185">Reference proteome</keyword>
<reference evidence="1" key="1">
    <citation type="journal article" date="2020" name="Stud. Mycol.">
        <title>101 Dothideomycetes genomes: a test case for predicting lifestyles and emergence of pathogens.</title>
        <authorList>
            <person name="Haridas S."/>
            <person name="Albert R."/>
            <person name="Binder M."/>
            <person name="Bloem J."/>
            <person name="Labutti K."/>
            <person name="Salamov A."/>
            <person name="Andreopoulos B."/>
            <person name="Baker S."/>
            <person name="Barry K."/>
            <person name="Bills G."/>
            <person name="Bluhm B."/>
            <person name="Cannon C."/>
            <person name="Castanera R."/>
            <person name="Culley D."/>
            <person name="Daum C."/>
            <person name="Ezra D."/>
            <person name="Gonzalez J."/>
            <person name="Henrissat B."/>
            <person name="Kuo A."/>
            <person name="Liang C."/>
            <person name="Lipzen A."/>
            <person name="Lutzoni F."/>
            <person name="Magnuson J."/>
            <person name="Mondo S."/>
            <person name="Nolan M."/>
            <person name="Ohm R."/>
            <person name="Pangilinan J."/>
            <person name="Park H.-J."/>
            <person name="Ramirez L."/>
            <person name="Alfaro M."/>
            <person name="Sun H."/>
            <person name="Tritt A."/>
            <person name="Yoshinaga Y."/>
            <person name="Zwiers L.-H."/>
            <person name="Turgeon B."/>
            <person name="Goodwin S."/>
            <person name="Spatafora J."/>
            <person name="Crous P."/>
            <person name="Grigoriev I."/>
        </authorList>
    </citation>
    <scope>NUCLEOTIDE SEQUENCE</scope>
    <source>
        <strain evidence="1">SCOH1-5</strain>
    </source>
</reference>
<name>A0A6A6FJ30_9PEZI</name>
<proteinExistence type="predicted"/>
<evidence type="ECO:0000313" key="1">
    <source>
        <dbReference type="EMBL" id="KAF2213381.1"/>
    </source>
</evidence>
<dbReference type="EMBL" id="ML992670">
    <property type="protein sequence ID" value="KAF2213381.1"/>
    <property type="molecule type" value="Genomic_DNA"/>
</dbReference>
<protein>
    <recommendedName>
        <fullName evidence="3">Aminoglycoside phosphotransferase domain-containing protein</fullName>
    </recommendedName>
</protein>
<evidence type="ECO:0008006" key="3">
    <source>
        <dbReference type="Google" id="ProtNLM"/>
    </source>
</evidence>
<gene>
    <name evidence="1" type="ORF">CERZMDRAFT_111095</name>
</gene>
<evidence type="ECO:0000313" key="2">
    <source>
        <dbReference type="Proteomes" id="UP000799539"/>
    </source>
</evidence>
<dbReference type="OrthoDB" id="5598852at2759"/>